<protein>
    <submittedName>
        <fullName evidence="2">RimJ/RimL family protein N-acetyltransferase</fullName>
    </submittedName>
</protein>
<evidence type="ECO:0000313" key="3">
    <source>
        <dbReference type="Proteomes" id="UP001229346"/>
    </source>
</evidence>
<dbReference type="Pfam" id="PF00583">
    <property type="entry name" value="Acetyltransf_1"/>
    <property type="match status" value="1"/>
</dbReference>
<dbReference type="EMBL" id="JAUSSU010000002">
    <property type="protein sequence ID" value="MDQ0111422.1"/>
    <property type="molecule type" value="Genomic_DNA"/>
</dbReference>
<dbReference type="Gene3D" id="3.40.630.30">
    <property type="match status" value="1"/>
</dbReference>
<dbReference type="SUPFAM" id="SSF55729">
    <property type="entry name" value="Acyl-CoA N-acyltransferases (Nat)"/>
    <property type="match status" value="1"/>
</dbReference>
<evidence type="ECO:0000313" key="2">
    <source>
        <dbReference type="EMBL" id="MDQ0111422.1"/>
    </source>
</evidence>
<organism evidence="2 3">
    <name type="scientific">Paenibacillus harenae</name>
    <dbReference type="NCBI Taxonomy" id="306543"/>
    <lineage>
        <taxon>Bacteria</taxon>
        <taxon>Bacillati</taxon>
        <taxon>Bacillota</taxon>
        <taxon>Bacilli</taxon>
        <taxon>Bacillales</taxon>
        <taxon>Paenibacillaceae</taxon>
        <taxon>Paenibacillus</taxon>
    </lineage>
</organism>
<dbReference type="PANTHER" id="PTHR43072">
    <property type="entry name" value="N-ACETYLTRANSFERASE"/>
    <property type="match status" value="1"/>
</dbReference>
<proteinExistence type="predicted"/>
<evidence type="ECO:0000259" key="1">
    <source>
        <dbReference type="PROSITE" id="PS51186"/>
    </source>
</evidence>
<dbReference type="RefSeq" id="WP_307201391.1">
    <property type="nucleotide sequence ID" value="NZ_JAUSSU010000002.1"/>
</dbReference>
<sequence>MVAIRAITPNDAVSYWDLRLNALKNNPEAFSANYEDSANLTLDSVRTRIQVTEDHFILGAFHEDVIVGMIGFVREHKKKLNHKGTIWGTYVALEFRGQGIGRKLLEETLLRASKLDGLSQVNLGVITNNAAAKNLYESCGFRSYGVEKNAMKYDGKYLDENLMTYHF</sequence>
<name>A0ABT9TVN6_PAEHA</name>
<gene>
    <name evidence="2" type="ORF">J2T15_000855</name>
</gene>
<feature type="domain" description="N-acetyltransferase" evidence="1">
    <location>
        <begin position="2"/>
        <end position="159"/>
    </location>
</feature>
<dbReference type="CDD" id="cd04301">
    <property type="entry name" value="NAT_SF"/>
    <property type="match status" value="1"/>
</dbReference>
<reference evidence="2 3" key="1">
    <citation type="submission" date="2023-07" db="EMBL/GenBank/DDBJ databases">
        <title>Sorghum-associated microbial communities from plants grown in Nebraska, USA.</title>
        <authorList>
            <person name="Schachtman D."/>
        </authorList>
    </citation>
    <scope>NUCLEOTIDE SEQUENCE [LARGE SCALE GENOMIC DNA]</scope>
    <source>
        <strain evidence="2 3">CC482</strain>
    </source>
</reference>
<dbReference type="Proteomes" id="UP001229346">
    <property type="component" value="Unassembled WGS sequence"/>
</dbReference>
<dbReference type="PROSITE" id="PS51186">
    <property type="entry name" value="GNAT"/>
    <property type="match status" value="1"/>
</dbReference>
<dbReference type="InterPro" id="IPR016181">
    <property type="entry name" value="Acyl_CoA_acyltransferase"/>
</dbReference>
<keyword evidence="3" id="KW-1185">Reference proteome</keyword>
<accession>A0ABT9TVN6</accession>
<dbReference type="InterPro" id="IPR000182">
    <property type="entry name" value="GNAT_dom"/>
</dbReference>
<dbReference type="PANTHER" id="PTHR43072:SF60">
    <property type="entry name" value="L-2,4-DIAMINOBUTYRIC ACID ACETYLTRANSFERASE"/>
    <property type="match status" value="1"/>
</dbReference>
<comment type="caution">
    <text evidence="2">The sequence shown here is derived from an EMBL/GenBank/DDBJ whole genome shotgun (WGS) entry which is preliminary data.</text>
</comment>